<feature type="compositionally biased region" description="Gly residues" evidence="1">
    <location>
        <begin position="111"/>
        <end position="131"/>
    </location>
</feature>
<reference evidence="2" key="1">
    <citation type="submission" date="2023-03" db="EMBL/GenBank/DDBJ databases">
        <title>Complete genome of Cladonia borealis.</title>
        <authorList>
            <person name="Park H."/>
        </authorList>
    </citation>
    <scope>NUCLEOTIDE SEQUENCE</scope>
    <source>
        <strain evidence="2">ANT050790</strain>
    </source>
</reference>
<accession>A0AA39QSJ5</accession>
<sequence>MFGFDDAQQAQQQLYDDQGNPTQPDNQGSFGHEVLAAGAGFMAMRQYQKHEEANGVAENHTLAKDVLAGLASGEADKMIETHGENFYDREKMKYDARQQANTCYDQQYGNNQGGQGGDSGYQQGGGDSGNY</sequence>
<evidence type="ECO:0000313" key="3">
    <source>
        <dbReference type="Proteomes" id="UP001166286"/>
    </source>
</evidence>
<dbReference type="AlphaFoldDB" id="A0AA39QSJ5"/>
<gene>
    <name evidence="2" type="ORF">JMJ35_010328</name>
</gene>
<comment type="caution">
    <text evidence="2">The sequence shown here is derived from an EMBL/GenBank/DDBJ whole genome shotgun (WGS) entry which is preliminary data.</text>
</comment>
<feature type="region of interest" description="Disordered" evidence="1">
    <location>
        <begin position="103"/>
        <end position="131"/>
    </location>
</feature>
<keyword evidence="3" id="KW-1185">Reference proteome</keyword>
<protein>
    <submittedName>
        <fullName evidence="2">Uncharacterized protein</fullName>
    </submittedName>
</protein>
<name>A0AA39QSJ5_9LECA</name>
<dbReference type="Proteomes" id="UP001166286">
    <property type="component" value="Unassembled WGS sequence"/>
</dbReference>
<feature type="compositionally biased region" description="Low complexity" evidence="1">
    <location>
        <begin position="1"/>
        <end position="18"/>
    </location>
</feature>
<organism evidence="2 3">
    <name type="scientific">Cladonia borealis</name>
    <dbReference type="NCBI Taxonomy" id="184061"/>
    <lineage>
        <taxon>Eukaryota</taxon>
        <taxon>Fungi</taxon>
        <taxon>Dikarya</taxon>
        <taxon>Ascomycota</taxon>
        <taxon>Pezizomycotina</taxon>
        <taxon>Lecanoromycetes</taxon>
        <taxon>OSLEUM clade</taxon>
        <taxon>Lecanoromycetidae</taxon>
        <taxon>Lecanorales</taxon>
        <taxon>Lecanorineae</taxon>
        <taxon>Cladoniaceae</taxon>
        <taxon>Cladonia</taxon>
    </lineage>
</organism>
<evidence type="ECO:0000256" key="1">
    <source>
        <dbReference type="SAM" id="MobiDB-lite"/>
    </source>
</evidence>
<dbReference type="InterPro" id="IPR022234">
    <property type="entry name" value="DUF3759"/>
</dbReference>
<feature type="region of interest" description="Disordered" evidence="1">
    <location>
        <begin position="1"/>
        <end position="31"/>
    </location>
</feature>
<proteinExistence type="predicted"/>
<dbReference type="EMBL" id="JAFEKC020000024">
    <property type="protein sequence ID" value="KAK0507290.1"/>
    <property type="molecule type" value="Genomic_DNA"/>
</dbReference>
<evidence type="ECO:0000313" key="2">
    <source>
        <dbReference type="EMBL" id="KAK0507290.1"/>
    </source>
</evidence>
<dbReference type="Pfam" id="PF12585">
    <property type="entry name" value="DUF3759"/>
    <property type="match status" value="1"/>
</dbReference>
<dbReference type="PANTHER" id="PTHR37450:SF1">
    <property type="entry name" value="CIPC PROTEIN"/>
    <property type="match status" value="1"/>
</dbReference>
<feature type="compositionally biased region" description="Polar residues" evidence="1">
    <location>
        <begin position="19"/>
        <end position="29"/>
    </location>
</feature>
<dbReference type="PANTHER" id="PTHR37450">
    <property type="entry name" value="CIPC PROTEIN"/>
    <property type="match status" value="1"/>
</dbReference>